<keyword evidence="2" id="KW-0808">Transferase</keyword>
<dbReference type="InterPro" id="IPR013216">
    <property type="entry name" value="Methyltransf_11"/>
</dbReference>
<dbReference type="GO" id="GO:0032259">
    <property type="term" value="P:methylation"/>
    <property type="evidence" value="ECO:0007669"/>
    <property type="project" value="UniProtKB-KW"/>
</dbReference>
<proteinExistence type="predicted"/>
<dbReference type="KEGG" id="panc:E2636_16910"/>
<feature type="domain" description="Methyltransferase type 11" evidence="1">
    <location>
        <begin position="48"/>
        <end position="143"/>
    </location>
</feature>
<dbReference type="SUPFAM" id="SSF53335">
    <property type="entry name" value="S-adenosyl-L-methionine-dependent methyltransferases"/>
    <property type="match status" value="1"/>
</dbReference>
<keyword evidence="2" id="KW-0489">Methyltransferase</keyword>
<dbReference type="EMBL" id="CP038015">
    <property type="protein sequence ID" value="QBP42718.1"/>
    <property type="molecule type" value="Genomic_DNA"/>
</dbReference>
<evidence type="ECO:0000313" key="3">
    <source>
        <dbReference type="Proteomes" id="UP000294292"/>
    </source>
</evidence>
<dbReference type="OrthoDB" id="43862at2"/>
<keyword evidence="3" id="KW-1185">Reference proteome</keyword>
<protein>
    <submittedName>
        <fullName evidence="2">Class I SAM-dependent methyltransferase</fullName>
    </submittedName>
</protein>
<evidence type="ECO:0000313" key="2">
    <source>
        <dbReference type="EMBL" id="QBP42718.1"/>
    </source>
</evidence>
<dbReference type="Pfam" id="PF08241">
    <property type="entry name" value="Methyltransf_11"/>
    <property type="match status" value="1"/>
</dbReference>
<dbReference type="AlphaFoldDB" id="A0A4P7A251"/>
<dbReference type="GO" id="GO:0008757">
    <property type="term" value="F:S-adenosylmethionine-dependent methyltransferase activity"/>
    <property type="evidence" value="ECO:0007669"/>
    <property type="project" value="InterPro"/>
</dbReference>
<organism evidence="2 3">
    <name type="scientific">Paenisporosarcina antarctica</name>
    <dbReference type="NCBI Taxonomy" id="417367"/>
    <lineage>
        <taxon>Bacteria</taxon>
        <taxon>Bacillati</taxon>
        <taxon>Bacillota</taxon>
        <taxon>Bacilli</taxon>
        <taxon>Bacillales</taxon>
        <taxon>Caryophanaceae</taxon>
        <taxon>Paenisporosarcina</taxon>
    </lineage>
</organism>
<dbReference type="PANTHER" id="PTHR43591">
    <property type="entry name" value="METHYLTRANSFERASE"/>
    <property type="match status" value="1"/>
</dbReference>
<reference evidence="2 3" key="1">
    <citation type="submission" date="2019-03" db="EMBL/GenBank/DDBJ databases">
        <title>Complete genome sequence of Paenisporosarcina antarctica CGMCC 1.6503T.</title>
        <authorList>
            <person name="Rong J.-C."/>
            <person name="Chi N.-Y."/>
            <person name="Zhang Q.-F."/>
        </authorList>
    </citation>
    <scope>NUCLEOTIDE SEQUENCE [LARGE SCALE GENOMIC DNA]</scope>
    <source>
        <strain evidence="2 3">CGMCC 1.6503</strain>
    </source>
</reference>
<accession>A0A4P7A251</accession>
<dbReference type="RefSeq" id="WP_134211360.1">
    <property type="nucleotide sequence ID" value="NZ_CP038015.1"/>
</dbReference>
<dbReference type="Proteomes" id="UP000294292">
    <property type="component" value="Chromosome"/>
</dbReference>
<dbReference type="CDD" id="cd02440">
    <property type="entry name" value="AdoMet_MTases"/>
    <property type="match status" value="1"/>
</dbReference>
<evidence type="ECO:0000259" key="1">
    <source>
        <dbReference type="Pfam" id="PF08241"/>
    </source>
</evidence>
<dbReference type="Gene3D" id="3.40.50.150">
    <property type="entry name" value="Vaccinia Virus protein VP39"/>
    <property type="match status" value="1"/>
</dbReference>
<dbReference type="InterPro" id="IPR029063">
    <property type="entry name" value="SAM-dependent_MTases_sf"/>
</dbReference>
<gene>
    <name evidence="2" type="ORF">E2636_16910</name>
</gene>
<name>A0A4P7A251_9BACL</name>
<sequence>MEDSTKERVKSVFGKNADKYLKSESHAKGNDLPLLKDWLEPENTWSVLDIATGGGHVTKALAPFVGTVFSTDLTEEMLENTAKHLNAIFDNIIFVIADAESLPFLKDTFDVVVCRIAPHHFPNPEKFIEEASRVLKSNGKFILIDNIAPADSKLGEFMNKTEKLRDDSHVRCLSKDEWNHLLQVNNLVVKKSLDRKKTFAYPEWVARTTENEEQVNRVKQHLLQADKETAHYFAITKQGDDIESFMIDEWMVMCEKL</sequence>